<organism evidence="4 6">
    <name type="scientific">Jannaschia seohaensis</name>
    <dbReference type="NCBI Taxonomy" id="475081"/>
    <lineage>
        <taxon>Bacteria</taxon>
        <taxon>Pseudomonadati</taxon>
        <taxon>Pseudomonadota</taxon>
        <taxon>Alphaproteobacteria</taxon>
        <taxon>Rhodobacterales</taxon>
        <taxon>Roseobacteraceae</taxon>
        <taxon>Jannaschia</taxon>
    </lineage>
</organism>
<dbReference type="PANTHER" id="PTHR22946">
    <property type="entry name" value="DIENELACTONE HYDROLASE DOMAIN-CONTAINING PROTEIN-RELATED"/>
    <property type="match status" value="1"/>
</dbReference>
<accession>A0A2Y9AJI4</accession>
<reference evidence="4" key="1">
    <citation type="submission" date="2016-10" db="EMBL/GenBank/DDBJ databases">
        <authorList>
            <person name="Cai Z."/>
        </authorList>
    </citation>
    <scope>NUCLEOTIDE SEQUENCE [LARGE SCALE GENOMIC DNA]</scope>
    <source>
        <strain evidence="4">DSM 25227</strain>
    </source>
</reference>
<evidence type="ECO:0000313" key="5">
    <source>
        <dbReference type="Proteomes" id="UP000245839"/>
    </source>
</evidence>
<dbReference type="InterPro" id="IPR029058">
    <property type="entry name" value="AB_hydrolase_fold"/>
</dbReference>
<proteinExistence type="predicted"/>
<sequence length="232" mass="24451">MMSDTPSTPREEVIVLSDGLRLPGTLGLPKNPRGLVIFAHGSGSSRLSPRNRAVAAEIQARGCGTLLFDLLTDEEARDRARVFDIDLLAQRVAGAVAWARRNAETIGIPIGLFGASTGAAAALVAAADPRLAIAAVVSRGGRADLAGNHLSRVRCPTLLVVGGADREVLELNRQAFVRLNCRKGLEVVPGATHLFEEPGALEQVVDLAASWFSAAFARALSDSDRPANARCQ</sequence>
<gene>
    <name evidence="3" type="ORF">BCF38_103387</name>
    <name evidence="4" type="ORF">SAMN05421539_103387</name>
</gene>
<evidence type="ECO:0000313" key="3">
    <source>
        <dbReference type="EMBL" id="PWJ20568.1"/>
    </source>
</evidence>
<dbReference type="InterPro" id="IPR046879">
    <property type="entry name" value="KANL3/Tex30_Abhydrolase"/>
</dbReference>
<dbReference type="EMBL" id="UETC01000003">
    <property type="protein sequence ID" value="SSA44664.1"/>
    <property type="molecule type" value="Genomic_DNA"/>
</dbReference>
<dbReference type="InterPro" id="IPR050261">
    <property type="entry name" value="FrsA_esterase"/>
</dbReference>
<dbReference type="Proteomes" id="UP000251571">
    <property type="component" value="Unassembled WGS sequence"/>
</dbReference>
<dbReference type="GO" id="GO:0052689">
    <property type="term" value="F:carboxylic ester hydrolase activity"/>
    <property type="evidence" value="ECO:0007669"/>
    <property type="project" value="UniProtKB-ARBA"/>
</dbReference>
<dbReference type="PANTHER" id="PTHR22946:SF9">
    <property type="entry name" value="POLYKETIDE TRANSFERASE AF380"/>
    <property type="match status" value="1"/>
</dbReference>
<evidence type="ECO:0000256" key="1">
    <source>
        <dbReference type="ARBA" id="ARBA00022801"/>
    </source>
</evidence>
<dbReference type="Pfam" id="PF20408">
    <property type="entry name" value="Abhydrolase_11"/>
    <property type="match status" value="1"/>
</dbReference>
<reference evidence="3 5" key="3">
    <citation type="submission" date="2018-03" db="EMBL/GenBank/DDBJ databases">
        <title>Genomic Encyclopedia of Archaeal and Bacterial Type Strains, Phase II (KMG-II): from individual species to whole genera.</title>
        <authorList>
            <person name="Goeker M."/>
        </authorList>
    </citation>
    <scope>NUCLEOTIDE SEQUENCE [LARGE SCALE GENOMIC DNA]</scope>
    <source>
        <strain evidence="3 5">DSM 25227</strain>
    </source>
</reference>
<dbReference type="GO" id="GO:0016740">
    <property type="term" value="F:transferase activity"/>
    <property type="evidence" value="ECO:0007669"/>
    <property type="project" value="UniProtKB-KW"/>
</dbReference>
<keyword evidence="1" id="KW-0378">Hydrolase</keyword>
<reference evidence="6" key="2">
    <citation type="submission" date="2016-10" db="EMBL/GenBank/DDBJ databases">
        <authorList>
            <person name="Varghese N."/>
            <person name="Submissions S."/>
        </authorList>
    </citation>
    <scope>NUCLEOTIDE SEQUENCE [LARGE SCALE GENOMIC DNA]</scope>
    <source>
        <strain evidence="6">DSM 25227</strain>
    </source>
</reference>
<evidence type="ECO:0000313" key="4">
    <source>
        <dbReference type="EMBL" id="SSA44664.1"/>
    </source>
</evidence>
<feature type="domain" description="KANL3/Tex30 alpha/beta hydrolase-like" evidence="2">
    <location>
        <begin position="34"/>
        <end position="196"/>
    </location>
</feature>
<evidence type="ECO:0000259" key="2">
    <source>
        <dbReference type="Pfam" id="PF20408"/>
    </source>
</evidence>
<dbReference type="Gene3D" id="3.40.50.1820">
    <property type="entry name" value="alpha/beta hydrolase"/>
    <property type="match status" value="1"/>
</dbReference>
<dbReference type="SUPFAM" id="SSF53474">
    <property type="entry name" value="alpha/beta-Hydrolases"/>
    <property type="match status" value="1"/>
</dbReference>
<dbReference type="Proteomes" id="UP000245839">
    <property type="component" value="Unassembled WGS sequence"/>
</dbReference>
<keyword evidence="4" id="KW-0808">Transferase</keyword>
<protein>
    <submittedName>
        <fullName evidence="4">Putative phosphoribosyl transferase</fullName>
    </submittedName>
</protein>
<keyword evidence="5" id="KW-1185">Reference proteome</keyword>
<dbReference type="EMBL" id="QGDJ01000003">
    <property type="protein sequence ID" value="PWJ20568.1"/>
    <property type="molecule type" value="Genomic_DNA"/>
</dbReference>
<name>A0A2Y9AJI4_9RHOB</name>
<evidence type="ECO:0000313" key="6">
    <source>
        <dbReference type="Proteomes" id="UP000251571"/>
    </source>
</evidence>
<dbReference type="AlphaFoldDB" id="A0A2Y9AJI4"/>